<dbReference type="KEGG" id="brz:CFK38_15245"/>
<name>A0A291GRI7_9MICO</name>
<evidence type="ECO:0000256" key="1">
    <source>
        <dbReference type="SAM" id="Phobius"/>
    </source>
</evidence>
<dbReference type="Pfam" id="PF10756">
    <property type="entry name" value="bPH_6"/>
    <property type="match status" value="1"/>
</dbReference>
<feature type="transmembrane region" description="Helical" evidence="1">
    <location>
        <begin position="226"/>
        <end position="244"/>
    </location>
</feature>
<evidence type="ECO:0000313" key="3">
    <source>
        <dbReference type="EMBL" id="ATG52730.1"/>
    </source>
</evidence>
<feature type="domain" description="Low molecular weight protein antigen 6 PH" evidence="2">
    <location>
        <begin position="98"/>
        <end position="154"/>
    </location>
</feature>
<organism evidence="3 4">
    <name type="scientific">Brachybacterium vulturis</name>
    <dbReference type="NCBI Taxonomy" id="2017484"/>
    <lineage>
        <taxon>Bacteria</taxon>
        <taxon>Bacillati</taxon>
        <taxon>Actinomycetota</taxon>
        <taxon>Actinomycetes</taxon>
        <taxon>Micrococcales</taxon>
        <taxon>Dermabacteraceae</taxon>
        <taxon>Brachybacterium</taxon>
    </lineage>
</organism>
<sequence length="245" mass="26920">MRSCCAGLPGPRTAGPGWCGSEAGLDYRGPMPAHPTVHDPGGTLHLRPHGATVLCIVVGVLGLALTLDAVIRAGWEGLLVLPAPLFVLALVWMVLWAPQVVLHEEEVEVRNVLLTHHLPFAAIQEVRIGAMLRFEVTTQRAATSTITAWNAPALSRDAPWRREATMHEQNLRGRAHTPQERLVNDQQRSRSAVVKKRWERWMDRRDARGRTPVEGTDEVMTTTPNLLPIVVVAALGLLVLARALL</sequence>
<dbReference type="InterPro" id="IPR019692">
    <property type="entry name" value="CFP-6_PH"/>
</dbReference>
<evidence type="ECO:0000259" key="2">
    <source>
        <dbReference type="Pfam" id="PF10756"/>
    </source>
</evidence>
<dbReference type="Proteomes" id="UP000218165">
    <property type="component" value="Chromosome"/>
</dbReference>
<reference evidence="4" key="1">
    <citation type="submission" date="2017-09" db="EMBL/GenBank/DDBJ databases">
        <title>Brachybacterium sp. VM2412.</title>
        <authorList>
            <person name="Tak E.J."/>
            <person name="Bae J.-W."/>
        </authorList>
    </citation>
    <scope>NUCLEOTIDE SEQUENCE [LARGE SCALE GENOMIC DNA]</scope>
    <source>
        <strain evidence="4">VM2412</strain>
    </source>
</reference>
<keyword evidence="1" id="KW-1133">Transmembrane helix</keyword>
<proteinExistence type="predicted"/>
<gene>
    <name evidence="3" type="ORF">CFK38_15245</name>
</gene>
<keyword evidence="4" id="KW-1185">Reference proteome</keyword>
<keyword evidence="1" id="KW-0472">Membrane</keyword>
<feature type="transmembrane region" description="Helical" evidence="1">
    <location>
        <begin position="51"/>
        <end position="71"/>
    </location>
</feature>
<protein>
    <recommendedName>
        <fullName evidence="2">Low molecular weight protein antigen 6 PH domain-containing protein</fullName>
    </recommendedName>
</protein>
<dbReference type="EMBL" id="CP023563">
    <property type="protein sequence ID" value="ATG52730.1"/>
    <property type="molecule type" value="Genomic_DNA"/>
</dbReference>
<dbReference type="AlphaFoldDB" id="A0A291GRI7"/>
<feature type="transmembrane region" description="Helical" evidence="1">
    <location>
        <begin position="78"/>
        <end position="97"/>
    </location>
</feature>
<accession>A0A291GRI7</accession>
<keyword evidence="1" id="KW-0812">Transmembrane</keyword>
<evidence type="ECO:0000313" key="4">
    <source>
        <dbReference type="Proteomes" id="UP000218165"/>
    </source>
</evidence>